<feature type="region of interest" description="Disordered" evidence="1">
    <location>
        <begin position="112"/>
        <end position="161"/>
    </location>
</feature>
<evidence type="ECO:0000256" key="1">
    <source>
        <dbReference type="SAM" id="MobiDB-lite"/>
    </source>
</evidence>
<keyword evidence="2" id="KW-0812">Transmembrane</keyword>
<name>A0ABU7DLL7_9TELE</name>
<gene>
    <name evidence="3" type="ORF">CHARACLAT_032159</name>
</gene>
<keyword evidence="4" id="KW-1185">Reference proteome</keyword>
<evidence type="ECO:0000313" key="4">
    <source>
        <dbReference type="Proteomes" id="UP001352852"/>
    </source>
</evidence>
<feature type="transmembrane region" description="Helical" evidence="2">
    <location>
        <begin position="73"/>
        <end position="92"/>
    </location>
</feature>
<keyword evidence="2" id="KW-0472">Membrane</keyword>
<keyword evidence="2" id="KW-1133">Transmembrane helix</keyword>
<proteinExistence type="predicted"/>
<evidence type="ECO:0000256" key="2">
    <source>
        <dbReference type="SAM" id="Phobius"/>
    </source>
</evidence>
<accession>A0ABU7DLL7</accession>
<evidence type="ECO:0000313" key="3">
    <source>
        <dbReference type="EMBL" id="MED6275976.1"/>
    </source>
</evidence>
<dbReference type="Proteomes" id="UP001352852">
    <property type="component" value="Unassembled WGS sequence"/>
</dbReference>
<comment type="caution">
    <text evidence="3">The sequence shown here is derived from an EMBL/GenBank/DDBJ whole genome shotgun (WGS) entry which is preliminary data.</text>
</comment>
<organism evidence="3 4">
    <name type="scientific">Characodon lateralis</name>
    <dbReference type="NCBI Taxonomy" id="208331"/>
    <lineage>
        <taxon>Eukaryota</taxon>
        <taxon>Metazoa</taxon>
        <taxon>Chordata</taxon>
        <taxon>Craniata</taxon>
        <taxon>Vertebrata</taxon>
        <taxon>Euteleostomi</taxon>
        <taxon>Actinopterygii</taxon>
        <taxon>Neopterygii</taxon>
        <taxon>Teleostei</taxon>
        <taxon>Neoteleostei</taxon>
        <taxon>Acanthomorphata</taxon>
        <taxon>Ovalentaria</taxon>
        <taxon>Atherinomorphae</taxon>
        <taxon>Cyprinodontiformes</taxon>
        <taxon>Goodeidae</taxon>
        <taxon>Characodon</taxon>
    </lineage>
</organism>
<reference evidence="3 4" key="1">
    <citation type="submission" date="2021-06" db="EMBL/GenBank/DDBJ databases">
        <authorList>
            <person name="Palmer J.M."/>
        </authorList>
    </citation>
    <scope>NUCLEOTIDE SEQUENCE [LARGE SCALE GENOMIC DNA]</scope>
    <source>
        <strain evidence="3 4">CL_MEX2019</strain>
        <tissue evidence="3">Muscle</tissue>
    </source>
</reference>
<protein>
    <submittedName>
        <fullName evidence="3">Uncharacterized protein</fullName>
    </submittedName>
</protein>
<sequence>MFIYIYPWLGSNKAAKYLSVGSDVAEDGDLTTTIVDLPYIEDFGSGFPDDNYLDGTTNEICTNSEVSCQQYHVLWISALFVVMSVLLAVYIFRHKSRLMSKLHILSAITQSDDLSPPPPSIPSAPEGEALVSGSGPQLYKQHPPSDTQQQEENKEEQTEMDRLEVRNFNNKSYFFLQMEL</sequence>
<dbReference type="EMBL" id="JAHUTJ010030164">
    <property type="protein sequence ID" value="MED6275976.1"/>
    <property type="molecule type" value="Genomic_DNA"/>
</dbReference>
<feature type="compositionally biased region" description="Basic and acidic residues" evidence="1">
    <location>
        <begin position="151"/>
        <end position="161"/>
    </location>
</feature>